<dbReference type="AlphaFoldDB" id="A0A699JFF6"/>
<reference evidence="2" key="1">
    <citation type="journal article" date="2019" name="Sci. Rep.">
        <title>Draft genome of Tanacetum cinerariifolium, the natural source of mosquito coil.</title>
        <authorList>
            <person name="Yamashiro T."/>
            <person name="Shiraishi A."/>
            <person name="Satake H."/>
            <person name="Nakayama K."/>
        </authorList>
    </citation>
    <scope>NUCLEOTIDE SEQUENCE</scope>
</reference>
<accession>A0A699JFF6</accession>
<name>A0A699JFF6_TANCI</name>
<comment type="caution">
    <text evidence="2">The sequence shown here is derived from an EMBL/GenBank/DDBJ whole genome shotgun (WGS) entry which is preliminary data.</text>
</comment>
<dbReference type="EMBL" id="BKCJ010401922">
    <property type="protein sequence ID" value="GFA30745.1"/>
    <property type="molecule type" value="Genomic_DNA"/>
</dbReference>
<sequence>MTPHVDKPKLIAVTPYSNKLHAVDLGPNSQSSASIKTNPITNFQHHVTFKENVSSDTVNASSIRLVHTARTRRPQPKGNSRNARVPSASKSSEVKKNVTVEDHRKILLLPKNQKTMSSECNNIKLAIQNDKSEIVCGLGHNLFSVGRFYDADLEVTFRRNTCFIRDLDGVDLLKGNRSTNLYTINLYDMASASPICLMARATPTKSWL</sequence>
<evidence type="ECO:0000256" key="1">
    <source>
        <dbReference type="SAM" id="MobiDB-lite"/>
    </source>
</evidence>
<organism evidence="2">
    <name type="scientific">Tanacetum cinerariifolium</name>
    <name type="common">Dalmatian daisy</name>
    <name type="synonym">Chrysanthemum cinerariifolium</name>
    <dbReference type="NCBI Taxonomy" id="118510"/>
    <lineage>
        <taxon>Eukaryota</taxon>
        <taxon>Viridiplantae</taxon>
        <taxon>Streptophyta</taxon>
        <taxon>Embryophyta</taxon>
        <taxon>Tracheophyta</taxon>
        <taxon>Spermatophyta</taxon>
        <taxon>Magnoliopsida</taxon>
        <taxon>eudicotyledons</taxon>
        <taxon>Gunneridae</taxon>
        <taxon>Pentapetalae</taxon>
        <taxon>asterids</taxon>
        <taxon>campanulids</taxon>
        <taxon>Asterales</taxon>
        <taxon>Asteraceae</taxon>
        <taxon>Asteroideae</taxon>
        <taxon>Anthemideae</taxon>
        <taxon>Anthemidinae</taxon>
        <taxon>Tanacetum</taxon>
    </lineage>
</organism>
<evidence type="ECO:0000313" key="2">
    <source>
        <dbReference type="EMBL" id="GFA30745.1"/>
    </source>
</evidence>
<gene>
    <name evidence="2" type="ORF">Tci_602717</name>
</gene>
<proteinExistence type="predicted"/>
<feature type="region of interest" description="Disordered" evidence="1">
    <location>
        <begin position="60"/>
        <end position="95"/>
    </location>
</feature>
<protein>
    <submittedName>
        <fullName evidence="2">Integrase, catalytic region, zinc finger, CCHC-type, peptidase aspartic, catalytic</fullName>
    </submittedName>
</protein>